<dbReference type="Proteomes" id="UP000593567">
    <property type="component" value="Unassembled WGS sequence"/>
</dbReference>
<keyword evidence="2" id="KW-1133">Transmembrane helix</keyword>
<keyword evidence="2" id="KW-0812">Transmembrane</keyword>
<evidence type="ECO:0000256" key="2">
    <source>
        <dbReference type="SAM" id="Phobius"/>
    </source>
</evidence>
<dbReference type="OrthoDB" id="5984008at2759"/>
<organism evidence="3 4">
    <name type="scientific">Bugula neritina</name>
    <name type="common">Brown bryozoan</name>
    <name type="synonym">Sertularia neritina</name>
    <dbReference type="NCBI Taxonomy" id="10212"/>
    <lineage>
        <taxon>Eukaryota</taxon>
        <taxon>Metazoa</taxon>
        <taxon>Spiralia</taxon>
        <taxon>Lophotrochozoa</taxon>
        <taxon>Bryozoa</taxon>
        <taxon>Gymnolaemata</taxon>
        <taxon>Cheilostomatida</taxon>
        <taxon>Flustrina</taxon>
        <taxon>Buguloidea</taxon>
        <taxon>Bugulidae</taxon>
        <taxon>Bugula</taxon>
    </lineage>
</organism>
<evidence type="ECO:0000313" key="4">
    <source>
        <dbReference type="Proteomes" id="UP000593567"/>
    </source>
</evidence>
<feature type="region of interest" description="Disordered" evidence="1">
    <location>
        <begin position="137"/>
        <end position="159"/>
    </location>
</feature>
<dbReference type="AlphaFoldDB" id="A0A7J7JU00"/>
<sequence>MLTKLAWGAKDSPYRDALSNAILSLSEQQILLDLYNKWWNVDSPKCLTTDDSKSPSSASKLGLKNLGGIFVFLIGGLGLALIIAIIEFIVNATVNSKTDKQTLCSEIREECMFALKCCGPSEKPAKLSSVNGNSHLEDTGDDLEASTPLKSSRINSSFN</sequence>
<feature type="compositionally biased region" description="Polar residues" evidence="1">
    <location>
        <begin position="148"/>
        <end position="159"/>
    </location>
</feature>
<dbReference type="EMBL" id="VXIV02001893">
    <property type="protein sequence ID" value="KAF6028896.1"/>
    <property type="molecule type" value="Genomic_DNA"/>
</dbReference>
<gene>
    <name evidence="3" type="ORF">EB796_012796</name>
</gene>
<dbReference type="Gene3D" id="3.40.190.10">
    <property type="entry name" value="Periplasmic binding protein-like II"/>
    <property type="match status" value="1"/>
</dbReference>
<comment type="caution">
    <text evidence="3">The sequence shown here is derived from an EMBL/GenBank/DDBJ whole genome shotgun (WGS) entry which is preliminary data.</text>
</comment>
<reference evidence="3" key="1">
    <citation type="submission" date="2020-06" db="EMBL/GenBank/DDBJ databases">
        <title>Draft genome of Bugula neritina, a colonial animal packing powerful symbionts and potential medicines.</title>
        <authorList>
            <person name="Rayko M."/>
        </authorList>
    </citation>
    <scope>NUCLEOTIDE SEQUENCE [LARGE SCALE GENOMIC DNA]</scope>
    <source>
        <strain evidence="3">Kwan_BN1</strain>
    </source>
</reference>
<keyword evidence="4" id="KW-1185">Reference proteome</keyword>
<proteinExistence type="predicted"/>
<evidence type="ECO:0000313" key="3">
    <source>
        <dbReference type="EMBL" id="KAF6028896.1"/>
    </source>
</evidence>
<protein>
    <submittedName>
        <fullName evidence="3">Uncharacterized protein</fullName>
    </submittedName>
</protein>
<dbReference type="InterPro" id="IPR015683">
    <property type="entry name" value="Ionotropic_Glu_rcpt"/>
</dbReference>
<feature type="transmembrane region" description="Helical" evidence="2">
    <location>
        <begin position="69"/>
        <end position="90"/>
    </location>
</feature>
<keyword evidence="2" id="KW-0472">Membrane</keyword>
<evidence type="ECO:0000256" key="1">
    <source>
        <dbReference type="SAM" id="MobiDB-lite"/>
    </source>
</evidence>
<name>A0A7J7JU00_BUGNE</name>
<dbReference type="PANTHER" id="PTHR18966">
    <property type="entry name" value="IONOTROPIC GLUTAMATE RECEPTOR"/>
    <property type="match status" value="1"/>
</dbReference>
<accession>A0A7J7JU00</accession>